<feature type="transmembrane region" description="Helical" evidence="1">
    <location>
        <begin position="164"/>
        <end position="192"/>
    </location>
</feature>
<dbReference type="EMBL" id="MFHH01000013">
    <property type="protein sequence ID" value="OGF65286.1"/>
    <property type="molecule type" value="Genomic_DNA"/>
</dbReference>
<reference evidence="2 3" key="1">
    <citation type="journal article" date="2016" name="Nat. Commun.">
        <title>Thousands of microbial genomes shed light on interconnected biogeochemical processes in an aquifer system.</title>
        <authorList>
            <person name="Anantharaman K."/>
            <person name="Brown C.T."/>
            <person name="Hug L.A."/>
            <person name="Sharon I."/>
            <person name="Castelle C.J."/>
            <person name="Probst A.J."/>
            <person name="Thomas B.C."/>
            <person name="Singh A."/>
            <person name="Wilkins M.J."/>
            <person name="Karaoz U."/>
            <person name="Brodie E.L."/>
            <person name="Williams K.H."/>
            <person name="Hubbard S.S."/>
            <person name="Banfield J.F."/>
        </authorList>
    </citation>
    <scope>NUCLEOTIDE SEQUENCE [LARGE SCALE GENOMIC DNA]</scope>
</reference>
<sequence length="481" mass="55262">MDTFRRHIVLGILIILYVLIFGIFASFRHYNFETQAWDMGIFTQTFWNTVHGRFMENTLEEIPNHFGVHFSPALLLLVPGFFLFPSAYYFLIVQTLLLALGAIPLYLVALRKIGSKKLSILFAAAYLLYPGLHWLNIFDFHEISLFIPFFLWAFYFFEKRVNVWAFIFLFLAALTREDAALITAFFGLYVMLNKTENKWSRKKIIAGGLIFVISILYILAAAKIFMPAFGGGFLRLDRYQHLGGGASEIVSNIVANPSLFADALFSKDKLIYIFWMFLPVLFLPFFALRGILLFLPGLLENLLASYSSQFSGLYQYDAVVIPGIFLAAILGFEFLSEKTRNNKILFYLFLVAALFTFAFRSPLSPFNFPFEILSPKFDYSEIRKIVNEIPEKYSVASQANILPHAAGREKIYLLGSEKEPPQILIIDGNDYFGFESAALFQKYVNRYYYSGNYDSLVISGRYLLLYEKGSGFFPETQKQNF</sequence>
<comment type="caution">
    <text evidence="2">The sequence shown here is derived from an EMBL/GenBank/DDBJ whole genome shotgun (WGS) entry which is preliminary data.</text>
</comment>
<evidence type="ECO:0000256" key="1">
    <source>
        <dbReference type="SAM" id="Phobius"/>
    </source>
</evidence>
<keyword evidence="1" id="KW-0812">Transmembrane</keyword>
<proteinExistence type="predicted"/>
<feature type="transmembrane region" description="Helical" evidence="1">
    <location>
        <begin position="118"/>
        <end position="134"/>
    </location>
</feature>
<feature type="transmembrane region" description="Helical" evidence="1">
    <location>
        <begin position="7"/>
        <end position="27"/>
    </location>
</feature>
<feature type="transmembrane region" description="Helical" evidence="1">
    <location>
        <begin position="344"/>
        <end position="363"/>
    </location>
</feature>
<feature type="transmembrane region" description="Helical" evidence="1">
    <location>
        <begin position="270"/>
        <end position="293"/>
    </location>
</feature>
<evidence type="ECO:0000313" key="3">
    <source>
        <dbReference type="Proteomes" id="UP000177451"/>
    </source>
</evidence>
<name>A0A1F5VPB1_9BACT</name>
<protein>
    <recommendedName>
        <fullName evidence="4">DUF2079 domain-containing protein</fullName>
    </recommendedName>
</protein>
<dbReference type="Pfam" id="PF09852">
    <property type="entry name" value="DUF2079"/>
    <property type="match status" value="1"/>
</dbReference>
<feature type="transmembrane region" description="Helical" evidence="1">
    <location>
        <begin position="140"/>
        <end position="157"/>
    </location>
</feature>
<accession>A0A1F5VPB1</accession>
<dbReference type="Proteomes" id="UP000177451">
    <property type="component" value="Unassembled WGS sequence"/>
</dbReference>
<feature type="transmembrane region" description="Helical" evidence="1">
    <location>
        <begin position="313"/>
        <end position="332"/>
    </location>
</feature>
<dbReference type="InterPro" id="IPR018650">
    <property type="entry name" value="STSV1_Orf64"/>
</dbReference>
<evidence type="ECO:0000313" key="2">
    <source>
        <dbReference type="EMBL" id="OGF65286.1"/>
    </source>
</evidence>
<organism evidence="2 3">
    <name type="scientific">Candidatus Giovannonibacteria bacterium RIFCSPHIGHO2_02_42_15</name>
    <dbReference type="NCBI Taxonomy" id="1798329"/>
    <lineage>
        <taxon>Bacteria</taxon>
        <taxon>Candidatus Giovannoniibacteriota</taxon>
    </lineage>
</organism>
<dbReference type="AlphaFoldDB" id="A0A1F5VPB1"/>
<evidence type="ECO:0008006" key="4">
    <source>
        <dbReference type="Google" id="ProtNLM"/>
    </source>
</evidence>
<gene>
    <name evidence="2" type="ORF">A2Z53_02890</name>
</gene>
<feature type="transmembrane region" description="Helical" evidence="1">
    <location>
        <begin position="87"/>
        <end position="109"/>
    </location>
</feature>
<keyword evidence="1" id="KW-0472">Membrane</keyword>
<feature type="transmembrane region" description="Helical" evidence="1">
    <location>
        <begin position="204"/>
        <end position="226"/>
    </location>
</feature>
<keyword evidence="1" id="KW-1133">Transmembrane helix</keyword>